<protein>
    <submittedName>
        <fullName evidence="3">DNA-binding protein</fullName>
    </submittedName>
</protein>
<dbReference type="OrthoDB" id="9794483at2"/>
<dbReference type="SMART" id="SM00393">
    <property type="entry name" value="R3H"/>
    <property type="match status" value="1"/>
</dbReference>
<evidence type="ECO:0000313" key="3">
    <source>
        <dbReference type="EMBL" id="GEM89711.1"/>
    </source>
</evidence>
<dbReference type="Pfam" id="PF01424">
    <property type="entry name" value="R3H"/>
    <property type="match status" value="1"/>
</dbReference>
<sequence length="208" mass="22803">MEEKKNLDDLLNGLGIHEEEAPPAPVLEEKGAEETTASAPQSPSEVVEHFLVGLLLYLDPSYSLDLRQEGERIHVEILGGDGGRIIGREGRTLKALETITNAVVAKHFGSSYRVNLDAAGYRKRQEDRARKRALEAADVVAATGEPLELPPMRPAERRIIHMTLKDHPHVTTHSVGQGEERHVVVLPRTDEVAAEEPAADEGEHPTEA</sequence>
<dbReference type="Pfam" id="PF13083">
    <property type="entry name" value="KH_KhpA-B"/>
    <property type="match status" value="1"/>
</dbReference>
<dbReference type="CDD" id="cd02644">
    <property type="entry name" value="R3H_jag"/>
    <property type="match status" value="1"/>
</dbReference>
<evidence type="ECO:0000259" key="2">
    <source>
        <dbReference type="PROSITE" id="PS51061"/>
    </source>
</evidence>
<accession>A0A511RJ86</accession>
<dbReference type="EMBL" id="BJXN01000006">
    <property type="protein sequence ID" value="GEM89711.1"/>
    <property type="molecule type" value="Genomic_DNA"/>
</dbReference>
<evidence type="ECO:0000256" key="1">
    <source>
        <dbReference type="SAM" id="MobiDB-lite"/>
    </source>
</evidence>
<keyword evidence="3" id="KW-0238">DNA-binding</keyword>
<gene>
    <name evidence="3" type="ORF">ODE01S_11450</name>
</gene>
<dbReference type="Gene3D" id="3.30.300.20">
    <property type="match status" value="1"/>
</dbReference>
<dbReference type="Gene3D" id="3.30.1370.50">
    <property type="entry name" value="R3H-like domain"/>
    <property type="match status" value="1"/>
</dbReference>
<dbReference type="Proteomes" id="UP000321827">
    <property type="component" value="Unassembled WGS sequence"/>
</dbReference>
<dbReference type="InterPro" id="IPR036867">
    <property type="entry name" value="R3H_dom_sf"/>
</dbReference>
<comment type="caution">
    <text evidence="3">The sequence shown here is derived from an EMBL/GenBank/DDBJ whole genome shotgun (WGS) entry which is preliminary data.</text>
</comment>
<dbReference type="GO" id="GO:0003677">
    <property type="term" value="F:DNA binding"/>
    <property type="evidence" value="ECO:0007669"/>
    <property type="project" value="UniProtKB-KW"/>
</dbReference>
<proteinExistence type="predicted"/>
<dbReference type="InterPro" id="IPR034079">
    <property type="entry name" value="R3H_KhpB"/>
</dbReference>
<dbReference type="PROSITE" id="PS51061">
    <property type="entry name" value="R3H"/>
    <property type="match status" value="1"/>
</dbReference>
<reference evidence="3 4" key="1">
    <citation type="submission" date="2019-07" db="EMBL/GenBank/DDBJ databases">
        <title>Whole genome shotgun sequence of Oceanithermus desulfurans NBRC 100063.</title>
        <authorList>
            <person name="Hosoyama A."/>
            <person name="Uohara A."/>
            <person name="Ohji S."/>
            <person name="Ichikawa N."/>
        </authorList>
    </citation>
    <scope>NUCLEOTIDE SEQUENCE [LARGE SCALE GENOMIC DNA]</scope>
    <source>
        <strain evidence="3 4">NBRC 100063</strain>
    </source>
</reference>
<dbReference type="GO" id="GO:0003723">
    <property type="term" value="F:RNA binding"/>
    <property type="evidence" value="ECO:0007669"/>
    <property type="project" value="InterPro"/>
</dbReference>
<feature type="domain" description="R3H" evidence="2">
    <location>
        <begin position="123"/>
        <end position="189"/>
    </location>
</feature>
<dbReference type="SUPFAM" id="SSF82708">
    <property type="entry name" value="R3H domain"/>
    <property type="match status" value="1"/>
</dbReference>
<name>A0A511RJ86_9DEIN</name>
<feature type="region of interest" description="Disordered" evidence="1">
    <location>
        <begin position="1"/>
        <end position="43"/>
    </location>
</feature>
<dbReference type="InterPro" id="IPR015946">
    <property type="entry name" value="KH_dom-like_a/b"/>
</dbReference>
<dbReference type="InterPro" id="IPR039247">
    <property type="entry name" value="KhpB"/>
</dbReference>
<dbReference type="AlphaFoldDB" id="A0A511RJ86"/>
<dbReference type="PANTHER" id="PTHR35800">
    <property type="entry name" value="PROTEIN JAG"/>
    <property type="match status" value="1"/>
</dbReference>
<evidence type="ECO:0000313" key="4">
    <source>
        <dbReference type="Proteomes" id="UP000321827"/>
    </source>
</evidence>
<organism evidence="3 4">
    <name type="scientific">Oceanithermus desulfurans NBRC 100063</name>
    <dbReference type="NCBI Taxonomy" id="1227550"/>
    <lineage>
        <taxon>Bacteria</taxon>
        <taxon>Thermotogati</taxon>
        <taxon>Deinococcota</taxon>
        <taxon>Deinococci</taxon>
        <taxon>Thermales</taxon>
        <taxon>Thermaceae</taxon>
        <taxon>Oceanithermus</taxon>
    </lineage>
</organism>
<dbReference type="InterPro" id="IPR001374">
    <property type="entry name" value="R3H_dom"/>
</dbReference>
<dbReference type="RefSeq" id="WP_147146767.1">
    <property type="nucleotide sequence ID" value="NZ_BJXN01000006.1"/>
</dbReference>
<dbReference type="PANTHER" id="PTHR35800:SF1">
    <property type="entry name" value="RNA-BINDING PROTEIN KHPB"/>
    <property type="match status" value="1"/>
</dbReference>